<evidence type="ECO:0000313" key="5">
    <source>
        <dbReference type="Proteomes" id="UP001596142"/>
    </source>
</evidence>
<dbReference type="InterPro" id="IPR003784">
    <property type="entry name" value="BioY"/>
</dbReference>
<gene>
    <name evidence="4" type="ORF">ACFPU1_09595</name>
</gene>
<dbReference type="RefSeq" id="WP_054636228.1">
    <property type="nucleotide sequence ID" value="NZ_JBHSOZ010000003.1"/>
</dbReference>
<feature type="transmembrane region" description="Helical" evidence="3">
    <location>
        <begin position="12"/>
        <end position="37"/>
    </location>
</feature>
<name>A0ABW0YNM5_9BACI</name>
<accession>A0ABW0YNM5</accession>
<feature type="transmembrane region" description="Helical" evidence="3">
    <location>
        <begin position="70"/>
        <end position="88"/>
    </location>
</feature>
<keyword evidence="2 3" id="KW-0472">Membrane</keyword>
<dbReference type="PANTHER" id="PTHR34295:SF1">
    <property type="entry name" value="BIOTIN TRANSPORTER BIOY"/>
    <property type="match status" value="1"/>
</dbReference>
<feature type="transmembrane region" description="Helical" evidence="3">
    <location>
        <begin position="141"/>
        <end position="164"/>
    </location>
</feature>
<protein>
    <recommendedName>
        <fullName evidence="2">Biotin transporter</fullName>
    </recommendedName>
</protein>
<keyword evidence="2" id="KW-1003">Cell membrane</keyword>
<keyword evidence="3" id="KW-0812">Transmembrane</keyword>
<organism evidence="4 5">
    <name type="scientific">Thalassorhabdus alkalitolerans</name>
    <dbReference type="NCBI Taxonomy" id="2282697"/>
    <lineage>
        <taxon>Bacteria</taxon>
        <taxon>Bacillati</taxon>
        <taxon>Bacillota</taxon>
        <taxon>Bacilli</taxon>
        <taxon>Bacillales</taxon>
        <taxon>Bacillaceae</taxon>
        <taxon>Thalassorhabdus</taxon>
    </lineage>
</organism>
<feature type="transmembrane region" description="Helical" evidence="3">
    <location>
        <begin position="44"/>
        <end position="64"/>
    </location>
</feature>
<keyword evidence="5" id="KW-1185">Reference proteome</keyword>
<dbReference type="PANTHER" id="PTHR34295">
    <property type="entry name" value="BIOTIN TRANSPORTER BIOY"/>
    <property type="match status" value="1"/>
</dbReference>
<comment type="similarity">
    <text evidence="1 2">Belongs to the BioY family.</text>
</comment>
<feature type="transmembrane region" description="Helical" evidence="3">
    <location>
        <begin position="100"/>
        <end position="121"/>
    </location>
</feature>
<dbReference type="Gene3D" id="1.10.1760.20">
    <property type="match status" value="1"/>
</dbReference>
<dbReference type="Proteomes" id="UP001596142">
    <property type="component" value="Unassembled WGS sequence"/>
</dbReference>
<keyword evidence="2" id="KW-0813">Transport</keyword>
<reference evidence="5" key="1">
    <citation type="journal article" date="2019" name="Int. J. Syst. Evol. Microbiol.">
        <title>The Global Catalogue of Microorganisms (GCM) 10K type strain sequencing project: providing services to taxonomists for standard genome sequencing and annotation.</title>
        <authorList>
            <consortium name="The Broad Institute Genomics Platform"/>
            <consortium name="The Broad Institute Genome Sequencing Center for Infectious Disease"/>
            <person name="Wu L."/>
            <person name="Ma J."/>
        </authorList>
    </citation>
    <scope>NUCLEOTIDE SEQUENCE [LARGE SCALE GENOMIC DNA]</scope>
    <source>
        <strain evidence="5">CECT 7184</strain>
    </source>
</reference>
<dbReference type="EMBL" id="JBHSOZ010000003">
    <property type="protein sequence ID" value="MFC5713036.1"/>
    <property type="molecule type" value="Genomic_DNA"/>
</dbReference>
<dbReference type="Pfam" id="PF02632">
    <property type="entry name" value="BioY"/>
    <property type="match status" value="1"/>
</dbReference>
<dbReference type="PIRSF" id="PIRSF016661">
    <property type="entry name" value="BioY"/>
    <property type="match status" value="1"/>
</dbReference>
<evidence type="ECO:0000256" key="3">
    <source>
        <dbReference type="SAM" id="Phobius"/>
    </source>
</evidence>
<proteinExistence type="inferred from homology"/>
<keyword evidence="3" id="KW-1133">Transmembrane helix</keyword>
<evidence type="ECO:0000256" key="1">
    <source>
        <dbReference type="ARBA" id="ARBA00010692"/>
    </source>
</evidence>
<comment type="subcellular location">
    <subcellularLocation>
        <location evidence="2">Cell membrane</location>
        <topology evidence="2">Multi-pass membrane protein</topology>
    </subcellularLocation>
</comment>
<comment type="caution">
    <text evidence="4">The sequence shown here is derived from an EMBL/GenBank/DDBJ whole genome shotgun (WGS) entry which is preliminary data.</text>
</comment>
<evidence type="ECO:0000313" key="4">
    <source>
        <dbReference type="EMBL" id="MFC5713036.1"/>
    </source>
</evidence>
<evidence type="ECO:0000256" key="2">
    <source>
        <dbReference type="PIRNR" id="PIRNR016661"/>
    </source>
</evidence>
<sequence>MFAALMGVGANITAFLVVGGVPITLQPIIAILAGIVLGSRLGSLSMIIYTLIGLVGMPVFAQFSGGLRTFVSPTFGFILSFILVAYVVGKLIESKQNPGLPTFFIAAFVGLTINYLLGTNYMYYAYLFIAEAPEGFSYSMVWAWMAAPLVKDIIFTVLSAGAGYKIYYLIRKRHTHFQSPRQQSVS</sequence>